<sequence length="324" mass="35809">MLFTSVHDFKEVMTNYIIQEGIKLYRAKNEKTRYKAYCKGNGYKWMVHANLCLDKKTFKIKKVINEHFCIRISNNNSAIISVWIVNKLVAQLQFDPNMSYNLMQHELQQRYEMMKDTNLDSIVIMQLERPKLSMYLTFKSFFLSFDALRTGFDNGCRPLIGVDVYHLKGPCKGALLSAIAINGNCGLFLVVVAIVEIENGDFWSLFLNLVNTAIGDLNKPLVVMSDGKKRSSSRVVGSSSRIVASRASRKPTGVQGRPVVAASGLGGGAHNGAKSVLTYGGSRRASLARKPPFAGLATLVVSTSVMNFDSAEGTQTNVSNVVDM</sequence>
<organism evidence="2 3">
    <name type="scientific">Theobroma cacao</name>
    <name type="common">Cacao</name>
    <name type="synonym">Cocoa</name>
    <dbReference type="NCBI Taxonomy" id="3641"/>
    <lineage>
        <taxon>Eukaryota</taxon>
        <taxon>Viridiplantae</taxon>
        <taxon>Streptophyta</taxon>
        <taxon>Embryophyta</taxon>
        <taxon>Tracheophyta</taxon>
        <taxon>Spermatophyta</taxon>
        <taxon>Magnoliopsida</taxon>
        <taxon>eudicotyledons</taxon>
        <taxon>Gunneridae</taxon>
        <taxon>Pentapetalae</taxon>
        <taxon>rosids</taxon>
        <taxon>malvids</taxon>
        <taxon>Malvales</taxon>
        <taxon>Malvaceae</taxon>
        <taxon>Byttnerioideae</taxon>
        <taxon>Theobroma</taxon>
    </lineage>
</organism>
<dbReference type="PANTHER" id="PTHR31973">
    <property type="entry name" value="POLYPROTEIN, PUTATIVE-RELATED"/>
    <property type="match status" value="1"/>
</dbReference>
<dbReference type="InterPro" id="IPR004332">
    <property type="entry name" value="Transposase_MuDR"/>
</dbReference>
<dbReference type="AlphaFoldDB" id="A0AB32WFK1"/>
<reference evidence="2" key="1">
    <citation type="journal article" date="1997" name="Nucleic Acids Res.">
        <title>tRNAscan-SE: a program for improved detection of transfer RNA genes in genomic sequence.</title>
        <authorList>
            <person name="Lowe T.M."/>
            <person name="Eddy S.R."/>
        </authorList>
    </citation>
    <scope>NUCLEOTIDE SEQUENCE [LARGE SCALE GENOMIC DNA]</scope>
    <source>
        <strain evidence="2">r\B97-61/B2</strain>
    </source>
</reference>
<reference evidence="3" key="2">
    <citation type="submission" date="2025-08" db="UniProtKB">
        <authorList>
            <consortium name="RefSeq"/>
        </authorList>
    </citation>
    <scope>IDENTIFICATION</scope>
</reference>
<evidence type="ECO:0000313" key="2">
    <source>
        <dbReference type="Proteomes" id="UP000694886"/>
    </source>
</evidence>
<name>A0AB32WFK1_THECC</name>
<dbReference type="Pfam" id="PF03108">
    <property type="entry name" value="DBD_Tnp_Mut"/>
    <property type="match status" value="1"/>
</dbReference>
<protein>
    <submittedName>
        <fullName evidence="3">Uncharacterized protein LOC108661904</fullName>
    </submittedName>
</protein>
<dbReference type="PANTHER" id="PTHR31973:SF187">
    <property type="entry name" value="MUTATOR TRANSPOSASE MUDRA PROTEIN"/>
    <property type="match status" value="1"/>
</dbReference>
<dbReference type="Proteomes" id="UP000694886">
    <property type="component" value="Chromosome 5"/>
</dbReference>
<dbReference type="RefSeq" id="XP_017976379.1">
    <property type="nucleotide sequence ID" value="XM_018120890.1"/>
</dbReference>
<dbReference type="Gramene" id="Tc05v2_t005650.1">
    <property type="protein sequence ID" value="Tc05v2_p005650.1"/>
    <property type="gene ID" value="Tc05v2_g005650"/>
</dbReference>
<dbReference type="GeneID" id="108661904"/>
<evidence type="ECO:0000313" key="3">
    <source>
        <dbReference type="RefSeq" id="XP_017976379.1"/>
    </source>
</evidence>
<dbReference type="KEGG" id="tcc:108661904"/>
<proteinExistence type="predicted"/>
<gene>
    <name evidence="3" type="primary">LOC108661904</name>
</gene>
<evidence type="ECO:0000259" key="1">
    <source>
        <dbReference type="Pfam" id="PF03108"/>
    </source>
</evidence>
<feature type="domain" description="Transposase MuDR plant" evidence="1">
    <location>
        <begin position="3"/>
        <end position="60"/>
    </location>
</feature>
<accession>A0AB32WFK1</accession>